<dbReference type="Gene3D" id="3.30.870.10">
    <property type="entry name" value="Endonuclease Chain A"/>
    <property type="match status" value="1"/>
</dbReference>
<dbReference type="InterPro" id="IPR027417">
    <property type="entry name" value="P-loop_NTPase"/>
</dbReference>
<dbReference type="PROSITE" id="PS51194">
    <property type="entry name" value="HELICASE_CTER"/>
    <property type="match status" value="1"/>
</dbReference>
<evidence type="ECO:0000313" key="4">
    <source>
        <dbReference type="EMBL" id="RIE12277.1"/>
    </source>
</evidence>
<dbReference type="InterPro" id="IPR052511">
    <property type="entry name" value="ATP-dep_Helicase"/>
</dbReference>
<dbReference type="InterPro" id="IPR001650">
    <property type="entry name" value="Helicase_C-like"/>
</dbReference>
<keyword evidence="6" id="KW-1185">Reference proteome</keyword>
<dbReference type="PANTHER" id="PTHR47962">
    <property type="entry name" value="ATP-DEPENDENT HELICASE LHR-RELATED-RELATED"/>
    <property type="match status" value="1"/>
</dbReference>
<dbReference type="EMBL" id="QXIX01000055">
    <property type="protein sequence ID" value="RIE12411.1"/>
    <property type="molecule type" value="Genomic_DNA"/>
</dbReference>
<evidence type="ECO:0000259" key="2">
    <source>
        <dbReference type="PROSITE" id="PS51192"/>
    </source>
</evidence>
<feature type="domain" description="PLD phosphodiesterase" evidence="1">
    <location>
        <begin position="234"/>
        <end position="265"/>
    </location>
</feature>
<dbReference type="GO" id="GO:0005524">
    <property type="term" value="F:ATP binding"/>
    <property type="evidence" value="ECO:0007669"/>
    <property type="project" value="InterPro"/>
</dbReference>
<dbReference type="CDD" id="cd09203">
    <property type="entry name" value="PLDc_N_DEXD_b1"/>
    <property type="match status" value="1"/>
</dbReference>
<organism evidence="4 7">
    <name type="scientific">Candidatus Cryosericum hinesii</name>
    <dbReference type="NCBI Taxonomy" id="2290915"/>
    <lineage>
        <taxon>Bacteria</taxon>
        <taxon>Pseudomonadati</taxon>
        <taxon>Caldisericota/Cryosericota group</taxon>
        <taxon>Candidatus Cryosericota</taxon>
        <taxon>Candidatus Cryosericia</taxon>
        <taxon>Candidatus Cryosericales</taxon>
        <taxon>Candidatus Cryosericaceae</taxon>
        <taxon>Candidatus Cryosericum</taxon>
    </lineage>
</organism>
<dbReference type="SMART" id="SM00487">
    <property type="entry name" value="DEXDc"/>
    <property type="match status" value="1"/>
</dbReference>
<dbReference type="Pfam" id="PF11907">
    <property type="entry name" value="DUF3427"/>
    <property type="match status" value="1"/>
</dbReference>
<dbReference type="Pfam" id="PF13091">
    <property type="entry name" value="PLDc_2"/>
    <property type="match status" value="1"/>
</dbReference>
<dbReference type="GO" id="GO:0006793">
    <property type="term" value="P:phosphorus metabolic process"/>
    <property type="evidence" value="ECO:0007669"/>
    <property type="project" value="UniProtKB-ARBA"/>
</dbReference>
<dbReference type="AlphaFoldDB" id="A0A398DJ95"/>
<evidence type="ECO:0000313" key="6">
    <source>
        <dbReference type="Proteomes" id="UP000265724"/>
    </source>
</evidence>
<evidence type="ECO:0000259" key="3">
    <source>
        <dbReference type="PROSITE" id="PS51194"/>
    </source>
</evidence>
<feature type="domain" description="Helicase ATP-binding" evidence="2">
    <location>
        <begin position="347"/>
        <end position="487"/>
    </location>
</feature>
<dbReference type="Proteomes" id="UP000266042">
    <property type="component" value="Unassembled WGS sequence"/>
</dbReference>
<dbReference type="CDD" id="cd18032">
    <property type="entry name" value="DEXHc_RE_I_III_res"/>
    <property type="match status" value="1"/>
</dbReference>
<proteinExistence type="predicted"/>
<dbReference type="PANTHER" id="PTHR47962:SF7">
    <property type="entry name" value="MITOCHONDRIAL ATP-DEPENDENT HELICASE IRC3-RELATED"/>
    <property type="match status" value="1"/>
</dbReference>
<dbReference type="Pfam" id="PF00271">
    <property type="entry name" value="Helicase_C"/>
    <property type="match status" value="1"/>
</dbReference>
<dbReference type="InterPro" id="IPR006935">
    <property type="entry name" value="Helicase/UvrB_N"/>
</dbReference>
<evidence type="ECO:0000313" key="5">
    <source>
        <dbReference type="EMBL" id="RIE12411.1"/>
    </source>
</evidence>
<dbReference type="EMBL" id="QXIW01000031">
    <property type="protein sequence ID" value="RIE12277.1"/>
    <property type="molecule type" value="Genomic_DNA"/>
</dbReference>
<dbReference type="CDD" id="cd18799">
    <property type="entry name" value="SF2_C_EcoAI-like"/>
    <property type="match status" value="1"/>
</dbReference>
<accession>A0A398DJ95</accession>
<sequence length="1061" mass="120022">MLLVFRLGALGGGGQLKPNSGLYEQLIDELMRRELSDLDPTRWAWTQEAIDAAESPIILSRYLERVVRRALDACTGDQALQQRVSLCNDIVELTSSRVPAAELGGSTIPPQVEILLALLDRPTLPDVSIDRLGELRPKTGLSQSALLTGSPREPSLASELRKEILSSDRIDILMSFIKWSGLRLIEKELREFTSRPNATLRIITTSYMGATDLRAVSLLASLSHTQVRVSYDTDRTRLHAKAYLFHRDSGFTTAYIGSSNISGAAITSGLEWNIKVTARDAVEIINKFVGTFETYWSDAEFRAYSLEDEPALRVALGNERTTDQHQYLVDMHPYGFQQDILERLNAERELHGRRRNLVVAATGTGKTVVAAFDYKRYCEEHPGKKNRLLFVAHRQEILWQSLACFRNVLHDANFGDVLVGNSEPSQSDYLFVSIQMLAARGLGALFRDPTTYDYVVVDEFHHAEAPTYVDFLEYAQPDILLGLTATPERMDGKDILRWFGGRIAAEIRLPEAVDRGLLCSFQYFGVTDVVDLNTFRWSRGGYDIQQLNQAYSANESRARLIVDAVQRYCRKAEDTRGLGFCVSIEHAEFMAGFFRRAGIPSVAVSAATAPTDRIAAQSLLRNKEVNFIFTVDLYNEGIDIPEIDTVLFLRPTESLTVFLQQLGRGLRIDEGKECLTVLDFIGKAQQNYSFEARFQALLGHTARSIQAEVNDDFPFLPKGCNIQLERVAKESVLENIRSAVRTGRNRMVQRIAEFEDEAQQVLTMAAFLEYHQLEAYSIYETGRSWSRLCSEAGKRTAWAEPDEDRLTKGLLRLAHADSPSFLHFIIDALEGDMNLSQSESPFAVMLWCDVWQTKPDRATCSSWQQVAEVFARNPTMRSEYVELTKWCLDHVSISSQSVRLPFVSVLELHRSYLRDELLAGLGHYSWERQPSLLEGVRYLPDKDCDVLLVTLNKSEKDYSESTMYQDYAISDRLFHWQSQSTTSETSITGQRYIHQPEQRNTVLLFVRENKQSHGIGAPYYYLGPATFVESTGSHPMNIVWELQYPMPARLCMATKTLVVSE</sequence>
<dbReference type="InterPro" id="IPR001736">
    <property type="entry name" value="PLipase_D/transphosphatidylase"/>
</dbReference>
<dbReference type="PROSITE" id="PS50035">
    <property type="entry name" value="PLD"/>
    <property type="match status" value="1"/>
</dbReference>
<dbReference type="Proteomes" id="UP000265724">
    <property type="component" value="Unassembled WGS sequence"/>
</dbReference>
<dbReference type="InterPro" id="IPR014001">
    <property type="entry name" value="Helicase_ATP-bd"/>
</dbReference>
<evidence type="ECO:0000313" key="7">
    <source>
        <dbReference type="Proteomes" id="UP000266042"/>
    </source>
</evidence>
<dbReference type="Pfam" id="PF04851">
    <property type="entry name" value="ResIII"/>
    <property type="match status" value="1"/>
</dbReference>
<dbReference type="SUPFAM" id="SSF56024">
    <property type="entry name" value="Phospholipase D/nuclease"/>
    <property type="match status" value="1"/>
</dbReference>
<dbReference type="GO" id="GO:0016887">
    <property type="term" value="F:ATP hydrolysis activity"/>
    <property type="evidence" value="ECO:0007669"/>
    <property type="project" value="TreeGrafter"/>
</dbReference>
<dbReference type="GO" id="GO:0003677">
    <property type="term" value="F:DNA binding"/>
    <property type="evidence" value="ECO:0007669"/>
    <property type="project" value="InterPro"/>
</dbReference>
<gene>
    <name evidence="5" type="ORF">SMC2_07360</name>
    <name evidence="4" type="ORF">SMC3_07750</name>
</gene>
<dbReference type="SUPFAM" id="SSF52540">
    <property type="entry name" value="P-loop containing nucleoside triphosphate hydrolases"/>
    <property type="match status" value="1"/>
</dbReference>
<comment type="caution">
    <text evidence="4">The sequence shown here is derived from an EMBL/GenBank/DDBJ whole genome shotgun (WGS) entry which is preliminary data.</text>
</comment>
<evidence type="ECO:0000259" key="1">
    <source>
        <dbReference type="PROSITE" id="PS50035"/>
    </source>
</evidence>
<dbReference type="Gene3D" id="3.40.50.300">
    <property type="entry name" value="P-loop containing nucleotide triphosphate hydrolases"/>
    <property type="match status" value="2"/>
</dbReference>
<reference evidence="6 7" key="1">
    <citation type="submission" date="2018-09" db="EMBL/GenBank/DDBJ databases">
        <title>Discovery and Ecogenomic Context for Candidatus Cryosericales, a Global Caldiserica Order Active in Thawing Permafrost.</title>
        <authorList>
            <person name="Martinez M.A."/>
            <person name="Woodcroft B.J."/>
            <person name="Ignacio Espinoza J.C."/>
            <person name="Zayed A."/>
            <person name="Singleton C.M."/>
            <person name="Boyd J."/>
            <person name="Li Y.-F."/>
            <person name="Purvine S."/>
            <person name="Maughan H."/>
            <person name="Hodgkins S.B."/>
            <person name="Anderson D."/>
            <person name="Sederholm M."/>
            <person name="Temperton B."/>
            <person name="Saleska S.R."/>
            <person name="Tyson G.W."/>
            <person name="Rich V.I."/>
        </authorList>
    </citation>
    <scope>NUCLEOTIDE SEQUENCE [LARGE SCALE GENOMIC DNA]</scope>
    <source>
        <strain evidence="5 6">SMC2</strain>
        <strain evidence="4 7">SMC3</strain>
    </source>
</reference>
<dbReference type="InterPro" id="IPR025202">
    <property type="entry name" value="PLD-like_dom"/>
</dbReference>
<dbReference type="InterPro" id="IPR021835">
    <property type="entry name" value="DUF3427"/>
</dbReference>
<feature type="domain" description="Helicase C-terminal" evidence="3">
    <location>
        <begin position="546"/>
        <end position="713"/>
    </location>
</feature>
<name>A0A398DJ95_9BACT</name>
<protein>
    <submittedName>
        <fullName evidence="4">DUF3427 domain-containing protein</fullName>
    </submittedName>
</protein>
<dbReference type="PROSITE" id="PS51192">
    <property type="entry name" value="HELICASE_ATP_BIND_1"/>
    <property type="match status" value="1"/>
</dbReference>
<dbReference type="SMART" id="SM00490">
    <property type="entry name" value="HELICc"/>
    <property type="match status" value="1"/>
</dbReference>